<dbReference type="Gene3D" id="3.40.50.300">
    <property type="entry name" value="P-loop containing nucleotide triphosphate hydrolases"/>
    <property type="match status" value="1"/>
</dbReference>
<name>X1RTB2_9ZZZZ</name>
<dbReference type="SMART" id="SM00382">
    <property type="entry name" value="AAA"/>
    <property type="match status" value="1"/>
</dbReference>
<dbReference type="GO" id="GO:0015658">
    <property type="term" value="F:branched-chain amino acid transmembrane transporter activity"/>
    <property type="evidence" value="ECO:0007669"/>
    <property type="project" value="TreeGrafter"/>
</dbReference>
<proteinExistence type="inferred from homology"/>
<dbReference type="EMBL" id="BARV01034444">
    <property type="protein sequence ID" value="GAI58749.1"/>
    <property type="molecule type" value="Genomic_DNA"/>
</dbReference>
<protein>
    <recommendedName>
        <fullName evidence="6">ABC transporter domain-containing protein</fullName>
    </recommendedName>
</protein>
<evidence type="ECO:0000313" key="7">
    <source>
        <dbReference type="EMBL" id="GAI58749.1"/>
    </source>
</evidence>
<dbReference type="GO" id="GO:0016887">
    <property type="term" value="F:ATP hydrolysis activity"/>
    <property type="evidence" value="ECO:0007669"/>
    <property type="project" value="InterPro"/>
</dbReference>
<dbReference type="Pfam" id="PF00005">
    <property type="entry name" value="ABC_tran"/>
    <property type="match status" value="1"/>
</dbReference>
<evidence type="ECO:0000256" key="5">
    <source>
        <dbReference type="ARBA" id="ARBA00022970"/>
    </source>
</evidence>
<dbReference type="InterPro" id="IPR017871">
    <property type="entry name" value="ABC_transporter-like_CS"/>
</dbReference>
<dbReference type="GO" id="GO:0015807">
    <property type="term" value="P:L-amino acid transport"/>
    <property type="evidence" value="ECO:0007669"/>
    <property type="project" value="TreeGrafter"/>
</dbReference>
<dbReference type="PANTHER" id="PTHR43820:SF4">
    <property type="entry name" value="HIGH-AFFINITY BRANCHED-CHAIN AMINO ACID TRANSPORT ATP-BINDING PROTEIN LIVF"/>
    <property type="match status" value="1"/>
</dbReference>
<accession>X1RTB2</accession>
<gene>
    <name evidence="7" type="ORF">S06H3_53942</name>
</gene>
<dbReference type="PROSITE" id="PS50893">
    <property type="entry name" value="ABC_TRANSPORTER_2"/>
    <property type="match status" value="1"/>
</dbReference>
<reference evidence="7" key="1">
    <citation type="journal article" date="2014" name="Front. Microbiol.">
        <title>High frequency of phylogenetically diverse reductive dehalogenase-homologous genes in deep subseafloor sedimentary metagenomes.</title>
        <authorList>
            <person name="Kawai M."/>
            <person name="Futagami T."/>
            <person name="Toyoda A."/>
            <person name="Takaki Y."/>
            <person name="Nishi S."/>
            <person name="Hori S."/>
            <person name="Arai W."/>
            <person name="Tsubouchi T."/>
            <person name="Morono Y."/>
            <person name="Uchiyama I."/>
            <person name="Ito T."/>
            <person name="Fujiyama A."/>
            <person name="Inagaki F."/>
            <person name="Takami H."/>
        </authorList>
    </citation>
    <scope>NUCLEOTIDE SEQUENCE</scope>
    <source>
        <strain evidence="7">Expedition CK06-06</strain>
    </source>
</reference>
<comment type="similarity">
    <text evidence="1">Belongs to the ABC transporter superfamily.</text>
</comment>
<dbReference type="InterPro" id="IPR003593">
    <property type="entry name" value="AAA+_ATPase"/>
</dbReference>
<keyword evidence="3" id="KW-0547">Nucleotide-binding</keyword>
<comment type="caution">
    <text evidence="7">The sequence shown here is derived from an EMBL/GenBank/DDBJ whole genome shotgun (WGS) entry which is preliminary data.</text>
</comment>
<feature type="non-terminal residue" evidence="7">
    <location>
        <position position="1"/>
    </location>
</feature>
<dbReference type="PROSITE" id="PS00211">
    <property type="entry name" value="ABC_TRANSPORTER_1"/>
    <property type="match status" value="1"/>
</dbReference>
<evidence type="ECO:0000256" key="1">
    <source>
        <dbReference type="ARBA" id="ARBA00005417"/>
    </source>
</evidence>
<feature type="domain" description="ABC transporter" evidence="6">
    <location>
        <begin position="1"/>
        <end position="218"/>
    </location>
</feature>
<keyword evidence="5" id="KW-0029">Amino-acid transport</keyword>
<dbReference type="InterPro" id="IPR003439">
    <property type="entry name" value="ABC_transporter-like_ATP-bd"/>
</dbReference>
<sequence>LWDVSLKIDEAEIVALVGANGAGKTTLLNTISGLLRPASGSVEFLGKRIDGLKSHSIVELGMSHIPEGRKLFPEMSVRENLEMGAYTKRVWKHKQETFDKVYQLFPILKARQGQLARTLSGGEQQMVAMGRGLMSRPRLCIIDEPSSGLAPIVVDEIFRIIQGLRDQGIAIFLIEQNVQQTLEIADRAYVLENGRVTLEGESKQLLQEELIRKAYLGL</sequence>
<organism evidence="7">
    <name type="scientific">marine sediment metagenome</name>
    <dbReference type="NCBI Taxonomy" id="412755"/>
    <lineage>
        <taxon>unclassified sequences</taxon>
        <taxon>metagenomes</taxon>
        <taxon>ecological metagenomes</taxon>
    </lineage>
</organism>
<evidence type="ECO:0000256" key="3">
    <source>
        <dbReference type="ARBA" id="ARBA00022741"/>
    </source>
</evidence>
<keyword evidence="2" id="KW-0813">Transport</keyword>
<dbReference type="CDD" id="cd03224">
    <property type="entry name" value="ABC_TM1139_LivF_branched"/>
    <property type="match status" value="1"/>
</dbReference>
<dbReference type="InterPro" id="IPR052156">
    <property type="entry name" value="BCAA_Transport_ATP-bd_LivF"/>
</dbReference>
<dbReference type="SUPFAM" id="SSF52540">
    <property type="entry name" value="P-loop containing nucleoside triphosphate hydrolases"/>
    <property type="match status" value="1"/>
</dbReference>
<dbReference type="GO" id="GO:0005524">
    <property type="term" value="F:ATP binding"/>
    <property type="evidence" value="ECO:0007669"/>
    <property type="project" value="UniProtKB-KW"/>
</dbReference>
<evidence type="ECO:0000256" key="4">
    <source>
        <dbReference type="ARBA" id="ARBA00022840"/>
    </source>
</evidence>
<dbReference type="InterPro" id="IPR027417">
    <property type="entry name" value="P-loop_NTPase"/>
</dbReference>
<dbReference type="AlphaFoldDB" id="X1RTB2"/>
<dbReference type="PANTHER" id="PTHR43820">
    <property type="entry name" value="HIGH-AFFINITY BRANCHED-CHAIN AMINO ACID TRANSPORT ATP-BINDING PROTEIN LIVF"/>
    <property type="match status" value="1"/>
</dbReference>
<evidence type="ECO:0000259" key="6">
    <source>
        <dbReference type="PROSITE" id="PS50893"/>
    </source>
</evidence>
<keyword evidence="4" id="KW-0067">ATP-binding</keyword>
<evidence type="ECO:0000256" key="2">
    <source>
        <dbReference type="ARBA" id="ARBA00022448"/>
    </source>
</evidence>